<dbReference type="AlphaFoldDB" id="A0A3S0XYA5"/>
<reference evidence="1 2" key="1">
    <citation type="journal article" date="2019" name="Genome Biol. Evol.">
        <title>Day and night: Metabolic profiles and evolutionary relationships of six axenic non-marine cyanobacteria.</title>
        <authorList>
            <person name="Will S.E."/>
            <person name="Henke P."/>
            <person name="Boedeker C."/>
            <person name="Huang S."/>
            <person name="Brinkmann H."/>
            <person name="Rohde M."/>
            <person name="Jarek M."/>
            <person name="Friedl T."/>
            <person name="Seufert S."/>
            <person name="Schumacher M."/>
            <person name="Overmann J."/>
            <person name="Neumann-Schaal M."/>
            <person name="Petersen J."/>
        </authorList>
    </citation>
    <scope>NUCLEOTIDE SEQUENCE [LARGE SCALE GENOMIC DNA]</scope>
    <source>
        <strain evidence="1 2">PCC 6912</strain>
    </source>
</reference>
<evidence type="ECO:0000313" key="2">
    <source>
        <dbReference type="Proteomes" id="UP000268857"/>
    </source>
</evidence>
<protein>
    <submittedName>
        <fullName evidence="1">Uncharacterized protein</fullName>
    </submittedName>
</protein>
<comment type="caution">
    <text evidence="1">The sequence shown here is derived from an EMBL/GenBank/DDBJ whole genome shotgun (WGS) entry which is preliminary data.</text>
</comment>
<dbReference type="EMBL" id="RSCJ01000012">
    <property type="protein sequence ID" value="RUR79686.1"/>
    <property type="molecule type" value="Genomic_DNA"/>
</dbReference>
<name>A0A3S0XYA5_CHLFR</name>
<keyword evidence="2" id="KW-1185">Reference proteome</keyword>
<dbReference type="OrthoDB" id="10012160at2"/>
<accession>A0A3S0XYA5</accession>
<dbReference type="Proteomes" id="UP000268857">
    <property type="component" value="Unassembled WGS sequence"/>
</dbReference>
<sequence length="149" mass="15590">MQVFDAIFFFIFLIKPKANSPPTLGIVAPPGILKGIGVAEKFTAVIAVEPPLVLNSSQPVAVRLMLTFHGAKTDPIGTRNEKPLVVRCGNVPDTILSALLKVVGAVEVIAKVDNGAVVRVLVPLIAVISCPLEVVVVVKDPLAATPAPE</sequence>
<proteinExistence type="predicted"/>
<evidence type="ECO:0000313" key="1">
    <source>
        <dbReference type="EMBL" id="RUR79686.1"/>
    </source>
</evidence>
<organism evidence="1 2">
    <name type="scientific">Chlorogloeopsis fritschii PCC 6912</name>
    <dbReference type="NCBI Taxonomy" id="211165"/>
    <lineage>
        <taxon>Bacteria</taxon>
        <taxon>Bacillati</taxon>
        <taxon>Cyanobacteriota</taxon>
        <taxon>Cyanophyceae</taxon>
        <taxon>Nostocales</taxon>
        <taxon>Chlorogloeopsidaceae</taxon>
        <taxon>Chlorogloeopsis</taxon>
    </lineage>
</organism>
<gene>
    <name evidence="1" type="ORF">PCC6912_32220</name>
</gene>